<comment type="subcellular location">
    <subcellularLocation>
        <location evidence="1">Cell outer membrane</location>
    </subcellularLocation>
</comment>
<dbReference type="PANTHER" id="PTHR40980">
    <property type="entry name" value="PLUG DOMAIN-CONTAINING PROTEIN"/>
    <property type="match status" value="1"/>
</dbReference>
<dbReference type="Proteomes" id="UP000670776">
    <property type="component" value="Unassembled WGS sequence"/>
</dbReference>
<evidence type="ECO:0000256" key="3">
    <source>
        <dbReference type="ARBA" id="ARBA00023237"/>
    </source>
</evidence>
<evidence type="ECO:0000259" key="5">
    <source>
        <dbReference type="Pfam" id="PF14905"/>
    </source>
</evidence>
<evidence type="ECO:0000256" key="2">
    <source>
        <dbReference type="ARBA" id="ARBA00023136"/>
    </source>
</evidence>
<sequence>MFKRLLTYLIYASTLLSFAQNFVLTGNVVDENNVPVTFSNIVLYSADNLVVVDGTTTNEDGVFQFKNLKPNNYVLTVSYLGFEENKITINFDKTTDLGIIVLKEKFENIEGITVVAKRPTVKRMVDRLVFNVENSTLSNSNVLDVLKHTPGVLVQDGEITVKHSTPTIYINDRKVHLSATEVQQLLEGTSANSIKSIEVITNPPAKYEAEGGAVINIVTSKNIIAGYNGSVFGNYMQGSEYPKYSFGTSHFFKTEKLNTYINYSVSPRKDYRHNNEFINFIENDEITSTWETDYKRTRETSNHNLNANIDYELNEKNTLGFSTSILAAPRDNTKTSVNSLTEVYNVNHVLDSTFNTTNKLVDEKFNMAFTLDYIHKFKKEGEKLIVSAHHTNYDFSSFQDVKTGYFLPSESLAFRNNNFQTYSRQLIQLYTGQVDYELPINDTSKFETGAKVSNINSKSVLDQYVFENEEKTIDIENSDIFFYDEFNYAFYASYSKDWEHWSLKSGVRAEYTDVKGNSLSTNNINNKAYIKLFPSLFVLNKLNENNDLYFNYNRRIYRPRYSELNPFKYFLNDNAYITGDPELKPQIDDVFTLGYTFNKDYTFEVYYRNENNPTLEITFQDNDERKLKHINTNIDNSISYGLDFTTYTKIANRWSLYVLSSLFYYENNFYALESNNELTKVDKWSLYGNIINYFSFLNDESLTADIAYLYISPLLVGPEQISNRHGLDINFRKTLFKNRASINIGLADVFNTKNFTSSTKYLNQDVYQNSRMENRLLTFGFNYKFGNSNIKNNQKEIDLEERERLNTKK</sequence>
<evidence type="ECO:0000256" key="4">
    <source>
        <dbReference type="SAM" id="SignalP"/>
    </source>
</evidence>
<dbReference type="InterPro" id="IPR008969">
    <property type="entry name" value="CarboxyPept-like_regulatory"/>
</dbReference>
<dbReference type="Pfam" id="PF13620">
    <property type="entry name" value="CarboxypepD_reg"/>
    <property type="match status" value="1"/>
</dbReference>
<keyword evidence="2" id="KW-0472">Membrane</keyword>
<comment type="caution">
    <text evidence="6">The sequence shown here is derived from an EMBL/GenBank/DDBJ whole genome shotgun (WGS) entry which is preliminary data.</text>
</comment>
<dbReference type="SUPFAM" id="SSF49464">
    <property type="entry name" value="Carboxypeptidase regulatory domain-like"/>
    <property type="match status" value="1"/>
</dbReference>
<feature type="chain" id="PRO_5045128267" evidence="4">
    <location>
        <begin position="20"/>
        <end position="809"/>
    </location>
</feature>
<gene>
    <name evidence="6" type="ORF">J8H85_01315</name>
</gene>
<keyword evidence="4" id="KW-0732">Signal</keyword>
<keyword evidence="7" id="KW-1185">Reference proteome</keyword>
<dbReference type="SUPFAM" id="SSF56935">
    <property type="entry name" value="Porins"/>
    <property type="match status" value="1"/>
</dbReference>
<feature type="domain" description="Outer membrane protein beta-barrel" evidence="5">
    <location>
        <begin position="375"/>
        <end position="783"/>
    </location>
</feature>
<proteinExistence type="predicted"/>
<dbReference type="Gene3D" id="2.40.170.20">
    <property type="entry name" value="TonB-dependent receptor, beta-barrel domain"/>
    <property type="match status" value="1"/>
</dbReference>
<dbReference type="EMBL" id="JAGJCB010000001">
    <property type="protein sequence ID" value="MBP0902452.1"/>
    <property type="molecule type" value="Genomic_DNA"/>
</dbReference>
<dbReference type="Pfam" id="PF14905">
    <property type="entry name" value="OMP_b-brl_3"/>
    <property type="match status" value="1"/>
</dbReference>
<dbReference type="InterPro" id="IPR036942">
    <property type="entry name" value="Beta-barrel_TonB_sf"/>
</dbReference>
<name>A0ABS4BPK1_9FLAO</name>
<keyword evidence="3" id="KW-0998">Cell outer membrane</keyword>
<reference evidence="6 7" key="1">
    <citation type="submission" date="2021-04" db="EMBL/GenBank/DDBJ databases">
        <title>Mariniflexile gromovii gen. nov., sp. nov., a gliding bacterium isolated from the sea urchin Strongylocentrotus intermedius.</title>
        <authorList>
            <person name="Ko S."/>
            <person name="Le V."/>
            <person name="Ahn C.-Y."/>
            <person name="Oh H.-M."/>
        </authorList>
    </citation>
    <scope>NUCLEOTIDE SEQUENCE [LARGE SCALE GENOMIC DNA]</scope>
    <source>
        <strain evidence="6 7">KCTC 12570</strain>
    </source>
</reference>
<dbReference type="InterPro" id="IPR041700">
    <property type="entry name" value="OMP_b-brl_3"/>
</dbReference>
<organism evidence="6 7">
    <name type="scientific">Mariniflexile gromovii</name>
    <dbReference type="NCBI Taxonomy" id="362523"/>
    <lineage>
        <taxon>Bacteria</taxon>
        <taxon>Pseudomonadati</taxon>
        <taxon>Bacteroidota</taxon>
        <taxon>Flavobacteriia</taxon>
        <taxon>Flavobacteriales</taxon>
        <taxon>Flavobacteriaceae</taxon>
        <taxon>Mariniflexile</taxon>
    </lineage>
</organism>
<feature type="signal peptide" evidence="4">
    <location>
        <begin position="1"/>
        <end position="19"/>
    </location>
</feature>
<keyword evidence="6" id="KW-0675">Receptor</keyword>
<protein>
    <submittedName>
        <fullName evidence="6">TonB-dependent receptor</fullName>
    </submittedName>
</protein>
<evidence type="ECO:0000256" key="1">
    <source>
        <dbReference type="ARBA" id="ARBA00004442"/>
    </source>
</evidence>
<evidence type="ECO:0000313" key="6">
    <source>
        <dbReference type="EMBL" id="MBP0902452.1"/>
    </source>
</evidence>
<dbReference type="Gene3D" id="2.60.40.1120">
    <property type="entry name" value="Carboxypeptidase-like, regulatory domain"/>
    <property type="match status" value="1"/>
</dbReference>
<evidence type="ECO:0000313" key="7">
    <source>
        <dbReference type="Proteomes" id="UP000670776"/>
    </source>
</evidence>
<accession>A0ABS4BPK1</accession>
<dbReference type="PANTHER" id="PTHR40980:SF4">
    <property type="entry name" value="TONB-DEPENDENT RECEPTOR-LIKE BETA-BARREL DOMAIN-CONTAINING PROTEIN"/>
    <property type="match status" value="1"/>
</dbReference>
<dbReference type="RefSeq" id="WP_209651879.1">
    <property type="nucleotide sequence ID" value="NZ_JAGJCB010000001.1"/>
</dbReference>